<protein>
    <submittedName>
        <fullName evidence="1">Uncharacterized protein</fullName>
    </submittedName>
</protein>
<sequence>MCGERPEHRRCHLGTWQLAWVRECAVRGFIESHSDQIQGVTCDKFTASSSPQVMRRCLLLPPSAQAIFIPI</sequence>
<evidence type="ECO:0000313" key="2">
    <source>
        <dbReference type="Proteomes" id="UP001054889"/>
    </source>
</evidence>
<comment type="caution">
    <text evidence="1">The sequence shown here is derived from an EMBL/GenBank/DDBJ whole genome shotgun (WGS) entry which is preliminary data.</text>
</comment>
<dbReference type="Proteomes" id="UP001054889">
    <property type="component" value="Unassembled WGS sequence"/>
</dbReference>
<gene>
    <name evidence="1" type="primary">ga29102</name>
    <name evidence="1" type="ORF">PR202_ga29102</name>
</gene>
<keyword evidence="2" id="KW-1185">Reference proteome</keyword>
<dbReference type="EMBL" id="BQKI01000018">
    <property type="protein sequence ID" value="GJN10952.1"/>
    <property type="molecule type" value="Genomic_DNA"/>
</dbReference>
<organism evidence="1 2">
    <name type="scientific">Eleusine coracana subsp. coracana</name>
    <dbReference type="NCBI Taxonomy" id="191504"/>
    <lineage>
        <taxon>Eukaryota</taxon>
        <taxon>Viridiplantae</taxon>
        <taxon>Streptophyta</taxon>
        <taxon>Embryophyta</taxon>
        <taxon>Tracheophyta</taxon>
        <taxon>Spermatophyta</taxon>
        <taxon>Magnoliopsida</taxon>
        <taxon>Liliopsida</taxon>
        <taxon>Poales</taxon>
        <taxon>Poaceae</taxon>
        <taxon>PACMAD clade</taxon>
        <taxon>Chloridoideae</taxon>
        <taxon>Cynodonteae</taxon>
        <taxon>Eleusininae</taxon>
        <taxon>Eleusine</taxon>
    </lineage>
</organism>
<reference evidence="1" key="2">
    <citation type="submission" date="2021-12" db="EMBL/GenBank/DDBJ databases">
        <title>Resequencing data analysis of finger millet.</title>
        <authorList>
            <person name="Hatakeyama M."/>
            <person name="Aluri S."/>
            <person name="Balachadran M.T."/>
            <person name="Sivarajan S.R."/>
            <person name="Poveda L."/>
            <person name="Shimizu-Inatsugi R."/>
            <person name="Schlapbach R."/>
            <person name="Sreeman S.M."/>
            <person name="Shimizu K.K."/>
        </authorList>
    </citation>
    <scope>NUCLEOTIDE SEQUENCE</scope>
</reference>
<evidence type="ECO:0000313" key="1">
    <source>
        <dbReference type="EMBL" id="GJN10952.1"/>
    </source>
</evidence>
<accession>A0AAV5DK99</accession>
<name>A0AAV5DK99_ELECO</name>
<reference evidence="1" key="1">
    <citation type="journal article" date="2018" name="DNA Res.">
        <title>Multiple hybrid de novo genome assembly of finger millet, an orphan allotetraploid crop.</title>
        <authorList>
            <person name="Hatakeyama M."/>
            <person name="Aluri S."/>
            <person name="Balachadran M.T."/>
            <person name="Sivarajan S.R."/>
            <person name="Patrignani A."/>
            <person name="Gruter S."/>
            <person name="Poveda L."/>
            <person name="Shimizu-Inatsugi R."/>
            <person name="Baeten J."/>
            <person name="Francoijs K.J."/>
            <person name="Nataraja K.N."/>
            <person name="Reddy Y.A.N."/>
            <person name="Phadnis S."/>
            <person name="Ravikumar R.L."/>
            <person name="Schlapbach R."/>
            <person name="Sreeman S.M."/>
            <person name="Shimizu K.K."/>
        </authorList>
    </citation>
    <scope>NUCLEOTIDE SEQUENCE</scope>
</reference>
<dbReference type="AlphaFoldDB" id="A0AAV5DK99"/>
<proteinExistence type="predicted"/>